<organism evidence="6 7">
    <name type="scientific">Neolecta irregularis (strain DAH-3)</name>
    <dbReference type="NCBI Taxonomy" id="1198029"/>
    <lineage>
        <taxon>Eukaryota</taxon>
        <taxon>Fungi</taxon>
        <taxon>Dikarya</taxon>
        <taxon>Ascomycota</taxon>
        <taxon>Taphrinomycotina</taxon>
        <taxon>Neolectales</taxon>
        <taxon>Neolectaceae</taxon>
        <taxon>Neolecta</taxon>
    </lineage>
</organism>
<evidence type="ECO:0000313" key="7">
    <source>
        <dbReference type="Proteomes" id="UP000186594"/>
    </source>
</evidence>
<name>A0A1U7LRX0_NEOID</name>
<dbReference type="GO" id="GO:0005739">
    <property type="term" value="C:mitochondrion"/>
    <property type="evidence" value="ECO:0007669"/>
    <property type="project" value="UniProtKB-SubCell"/>
</dbReference>
<accession>A0A1U7LRX0</accession>
<evidence type="ECO:0000256" key="2">
    <source>
        <dbReference type="ARBA" id="ARBA00009540"/>
    </source>
</evidence>
<keyword evidence="7" id="KW-1185">Reference proteome</keyword>
<dbReference type="GO" id="GO:0032984">
    <property type="term" value="P:protein-containing complex disassembly"/>
    <property type="evidence" value="ECO:0007669"/>
    <property type="project" value="EnsemblFungi"/>
</dbReference>
<dbReference type="PANTHER" id="PTHR23354">
    <property type="entry name" value="NUCLEOLAR PROTEIN 7/ESTROGEN RECEPTOR COACTIVATOR-RELATED"/>
    <property type="match status" value="1"/>
</dbReference>
<dbReference type="AlphaFoldDB" id="A0A1U7LRX0"/>
<comment type="caution">
    <text evidence="6">The sequence shown here is derived from an EMBL/GenBank/DDBJ whole genome shotgun (WGS) entry which is preliminary data.</text>
</comment>
<comment type="subcellular location">
    <subcellularLocation>
        <location evidence="1">Mitochondrion</location>
    </subcellularLocation>
</comment>
<dbReference type="Pfam" id="PF07534">
    <property type="entry name" value="TLD"/>
    <property type="match status" value="1"/>
</dbReference>
<evidence type="ECO:0000256" key="4">
    <source>
        <dbReference type="ARBA" id="ARBA00040604"/>
    </source>
</evidence>
<keyword evidence="3" id="KW-0496">Mitochondrion</keyword>
<reference evidence="6 7" key="1">
    <citation type="submission" date="2016-04" db="EMBL/GenBank/DDBJ databases">
        <title>Evolutionary innovation and constraint leading to complex multicellularity in the Ascomycota.</title>
        <authorList>
            <person name="Cisse O."/>
            <person name="Nguyen A."/>
            <person name="Hewitt D.A."/>
            <person name="Jedd G."/>
            <person name="Stajich J.E."/>
        </authorList>
    </citation>
    <scope>NUCLEOTIDE SEQUENCE [LARGE SCALE GENOMIC DNA]</scope>
    <source>
        <strain evidence="6 7">DAH-3</strain>
    </source>
</reference>
<dbReference type="OMA" id="HYGLWCD"/>
<dbReference type="Proteomes" id="UP000186594">
    <property type="component" value="Unassembled WGS sequence"/>
</dbReference>
<dbReference type="SMART" id="SM00584">
    <property type="entry name" value="TLDc"/>
    <property type="match status" value="1"/>
</dbReference>
<dbReference type="EMBL" id="LXFE01000448">
    <property type="protein sequence ID" value="OLL25292.1"/>
    <property type="molecule type" value="Genomic_DNA"/>
</dbReference>
<protein>
    <recommendedName>
        <fullName evidence="4">Oxidation resistance protein 1</fullName>
    </recommendedName>
</protein>
<dbReference type="InterPro" id="IPR006571">
    <property type="entry name" value="TLDc_dom"/>
</dbReference>
<dbReference type="PANTHER" id="PTHR23354:SF62">
    <property type="entry name" value="MUSTARD, ISOFORM V"/>
    <property type="match status" value="1"/>
</dbReference>
<evidence type="ECO:0000256" key="1">
    <source>
        <dbReference type="ARBA" id="ARBA00004173"/>
    </source>
</evidence>
<evidence type="ECO:0000259" key="5">
    <source>
        <dbReference type="PROSITE" id="PS51886"/>
    </source>
</evidence>
<dbReference type="GO" id="GO:0006979">
    <property type="term" value="P:response to oxidative stress"/>
    <property type="evidence" value="ECO:0007669"/>
    <property type="project" value="TreeGrafter"/>
</dbReference>
<comment type="similarity">
    <text evidence="2">Belongs to the OXR1 family.</text>
</comment>
<dbReference type="PROSITE" id="PS51886">
    <property type="entry name" value="TLDC"/>
    <property type="match status" value="1"/>
</dbReference>
<proteinExistence type="inferred from homology"/>
<dbReference type="OrthoDB" id="26679at2759"/>
<evidence type="ECO:0000256" key="3">
    <source>
        <dbReference type="ARBA" id="ARBA00023128"/>
    </source>
</evidence>
<dbReference type="GO" id="GO:0005634">
    <property type="term" value="C:nucleus"/>
    <property type="evidence" value="ECO:0007669"/>
    <property type="project" value="TreeGrafter"/>
</dbReference>
<feature type="domain" description="TLDc" evidence="5">
    <location>
        <begin position="38"/>
        <end position="209"/>
    </location>
</feature>
<dbReference type="GO" id="GO:0045053">
    <property type="term" value="P:protein retention in Golgi apparatus"/>
    <property type="evidence" value="ECO:0007669"/>
    <property type="project" value="EnsemblFungi"/>
</dbReference>
<gene>
    <name evidence="6" type="ORF">NEOLI_003270</name>
</gene>
<dbReference type="STRING" id="1198029.A0A1U7LRX0"/>
<sequence length="209" mass="23648">MFSWMSPQAAASLPRHESNSPLPSLSPLTLSSPNPKADILPRVLAEELRNLLPARLQLQDTWELIYSLDLHGVSLRTLYDKCQPFGGRRSGFLLVVKNLDGEIFGAFSNERFKPFPHYFGNGECFLWKTIFQGSDLHRFEAFPYAGRNEYMVFCEHSFLSVGGGEGRYGLWLDDSLRYGVTEKCPAFGNEELSSSHKFYIAGVEVWGIQ</sequence>
<evidence type="ECO:0000313" key="6">
    <source>
        <dbReference type="EMBL" id="OLL25292.1"/>
    </source>
</evidence>